<keyword evidence="1" id="KW-0812">Transmembrane</keyword>
<keyword evidence="1" id="KW-1133">Transmembrane helix</keyword>
<dbReference type="Proteomes" id="UP000002072">
    <property type="component" value="Chromosome"/>
</dbReference>
<feature type="transmembrane region" description="Helical" evidence="1">
    <location>
        <begin position="79"/>
        <end position="103"/>
    </location>
</feature>
<dbReference type="EMBL" id="CP001779">
    <property type="protein sequence ID" value="ACZ01312.1"/>
    <property type="molecule type" value="Genomic_DNA"/>
</dbReference>
<accession>D1AYD6</accession>
<proteinExistence type="predicted"/>
<dbReference type="KEGG" id="smf:Smon_0844"/>
<evidence type="ECO:0000313" key="2">
    <source>
        <dbReference type="EMBL" id="ACZ01312.1"/>
    </source>
</evidence>
<evidence type="ECO:0000313" key="3">
    <source>
        <dbReference type="Proteomes" id="UP000002072"/>
    </source>
</evidence>
<dbReference type="OrthoDB" id="95568at2"/>
<dbReference type="HOGENOM" id="CLU_2248615_0_0_0"/>
<sequence>MRKLKIKKEETKNKIVDNQENNDLKNLPFSKLDYVLYLIFFVVSVINETPGRLVLIIFAIFGASLLFKRFSDKLSIGFVYRMFVFALLSLLAWPVNVLIKYFLG</sequence>
<feature type="transmembrane region" description="Helical" evidence="1">
    <location>
        <begin position="34"/>
        <end position="67"/>
    </location>
</feature>
<organism evidence="2 3">
    <name type="scientific">Streptobacillus moniliformis (strain ATCC 14647 / DSM 12112 / NCTC 10651 / 9901)</name>
    <dbReference type="NCBI Taxonomy" id="519441"/>
    <lineage>
        <taxon>Bacteria</taxon>
        <taxon>Fusobacteriati</taxon>
        <taxon>Fusobacteriota</taxon>
        <taxon>Fusobacteriia</taxon>
        <taxon>Fusobacteriales</taxon>
        <taxon>Leptotrichiaceae</taxon>
        <taxon>Streptobacillus</taxon>
    </lineage>
</organism>
<dbReference type="AlphaFoldDB" id="D1AYD6"/>
<gene>
    <name evidence="2" type="ordered locus">Smon_0844</name>
</gene>
<dbReference type="RefSeq" id="WP_012858862.1">
    <property type="nucleotide sequence ID" value="NC_013515.1"/>
</dbReference>
<protein>
    <submittedName>
        <fullName evidence="2">Uncharacterized protein</fullName>
    </submittedName>
</protein>
<reference evidence="2 3" key="1">
    <citation type="journal article" date="2009" name="Stand. Genomic Sci.">
        <title>Complete genome sequence of Streptobacillus moniliformis type strain (9901T).</title>
        <authorList>
            <person name="Nolan M."/>
            <person name="Gronow S."/>
            <person name="Lapidus A."/>
            <person name="Ivanova N."/>
            <person name="Copeland A."/>
            <person name="Lucas S."/>
            <person name="Del Rio T.G."/>
            <person name="Chen F."/>
            <person name="Tice H."/>
            <person name="Pitluck S."/>
            <person name="Cheng J.F."/>
            <person name="Sims D."/>
            <person name="Meincke L."/>
            <person name="Bruce D."/>
            <person name="Goodwin L."/>
            <person name="Brettin T."/>
            <person name="Han C."/>
            <person name="Detter J.C."/>
            <person name="Ovchinikova G."/>
            <person name="Pati A."/>
            <person name="Mavromatis K."/>
            <person name="Mikhailova N."/>
            <person name="Chen A."/>
            <person name="Palaniappan K."/>
            <person name="Land M."/>
            <person name="Hauser L."/>
            <person name="Chang Y.J."/>
            <person name="Jeffries C.D."/>
            <person name="Rohde M."/>
            <person name="Sproer C."/>
            <person name="Goker M."/>
            <person name="Bristow J."/>
            <person name="Eisen J.A."/>
            <person name="Markowitz V."/>
            <person name="Hugenholtz P."/>
            <person name="Kyrpides N.C."/>
            <person name="Klenk H.P."/>
            <person name="Chain P."/>
        </authorList>
    </citation>
    <scope>NUCLEOTIDE SEQUENCE [LARGE SCALE GENOMIC DNA]</scope>
    <source>
        <strain evidence="3">ATCC 14647 / DSM 12112 / NCTC 10651 / 9901</strain>
    </source>
</reference>
<name>D1AYD6_STRM9</name>
<keyword evidence="1" id="KW-0472">Membrane</keyword>
<dbReference type="GeneID" id="29673657"/>
<keyword evidence="3" id="KW-1185">Reference proteome</keyword>
<evidence type="ECO:0000256" key="1">
    <source>
        <dbReference type="SAM" id="Phobius"/>
    </source>
</evidence>
<dbReference type="STRING" id="519441.Smon_0844"/>